<reference evidence="1" key="1">
    <citation type="journal article" date="2023" name="Int. J. Syst. Evol. Microbiol.">
        <title>Claveliimonas bilis gen. nov., sp. nov., deoxycholic acid-producing bacteria isolated from human faeces, and reclassification of Sellimonas monacensis Zenner et al. 2021 as Claveliimonas monacensis comb. nov.</title>
        <authorList>
            <person name="Hisatomi A."/>
            <person name="Kastawa N.W.E.P.G."/>
            <person name="Song I."/>
            <person name="Ohkuma M."/>
            <person name="Fukiya S."/>
            <person name="Sakamoto M."/>
        </authorList>
    </citation>
    <scope>NUCLEOTIDE SEQUENCE</scope>
    <source>
        <strain evidence="1">12BBH14</strain>
    </source>
</reference>
<organism evidence="1 5">
    <name type="scientific">Claveliimonas bilis</name>
    <dbReference type="NCBI Taxonomy" id="3028070"/>
    <lineage>
        <taxon>Bacteria</taxon>
        <taxon>Bacillati</taxon>
        <taxon>Bacillota</taxon>
        <taxon>Clostridia</taxon>
        <taxon>Lachnospirales</taxon>
        <taxon>Lachnospiraceae</taxon>
        <taxon>Claveliimonas</taxon>
    </lineage>
</organism>
<dbReference type="EMBL" id="AP027742">
    <property type="protein sequence ID" value="BDZ78708.1"/>
    <property type="molecule type" value="Genomic_DNA"/>
</dbReference>
<dbReference type="EMBL" id="AP027742">
    <property type="protein sequence ID" value="BDZ76261.1"/>
    <property type="molecule type" value="Genomic_DNA"/>
</dbReference>
<keyword evidence="5" id="KW-1185">Reference proteome</keyword>
<dbReference type="EMBL" id="AP027742">
    <property type="protein sequence ID" value="BDZ77210.1"/>
    <property type="molecule type" value="Genomic_DNA"/>
</dbReference>
<proteinExistence type="predicted"/>
<evidence type="ECO:0000313" key="2">
    <source>
        <dbReference type="EMBL" id="BDZ76261.1"/>
    </source>
</evidence>
<accession>A0ABN6YY60</accession>
<dbReference type="Proteomes" id="UP001305815">
    <property type="component" value="Chromosome"/>
</dbReference>
<reference evidence="5" key="2">
    <citation type="journal article" date="2023" name="Int. J. Syst. Evol. Microbiol.">
        <title>Claveliimonas bilis gen. nov., sp. nov., deoxycholic acid-producing bacteria isolated from human faeces, and reclassification of Sellimonas monacensis Zenner et al. 2021 as Claveliimonas monacensis comb. nov.</title>
        <authorList>
            <person name="Hisatomi A."/>
            <person name="Kastawa N.W.E.P.G."/>
            <person name="Song I."/>
            <person name="Ohkuma M."/>
            <person name="Fukiya S."/>
            <person name="Sakamoto M."/>
        </authorList>
    </citation>
    <scope>NUCLEOTIDE SEQUENCE [LARGE SCALE GENOMIC DNA]</scope>
    <source>
        <strain evidence="5">12BBH14</strain>
    </source>
</reference>
<evidence type="ECO:0000313" key="1">
    <source>
        <dbReference type="EMBL" id="BDZ76064.1"/>
    </source>
</evidence>
<evidence type="ECO:0000313" key="3">
    <source>
        <dbReference type="EMBL" id="BDZ77210.1"/>
    </source>
</evidence>
<evidence type="ECO:0000313" key="4">
    <source>
        <dbReference type="EMBL" id="BDZ78708.1"/>
    </source>
</evidence>
<name>A0ABN6YY60_9FIRM</name>
<dbReference type="EMBL" id="AP027742">
    <property type="protein sequence ID" value="BDZ76064.1"/>
    <property type="molecule type" value="Genomic_DNA"/>
</dbReference>
<gene>
    <name evidence="1" type="ORF">Lac1_02470</name>
    <name evidence="2" type="ORF">Lac1_04440</name>
    <name evidence="3" type="ORF">Lac1_13930</name>
    <name evidence="4" type="ORF">Lac1_28910</name>
</gene>
<protein>
    <submittedName>
        <fullName evidence="1">Uncharacterized protein</fullName>
    </submittedName>
</protein>
<sequence>MEETVQKRSVLKEEAAEIFINSKNAMAVLDANEFERHTGGAFHRIFVAT</sequence>
<evidence type="ECO:0000313" key="5">
    <source>
        <dbReference type="Proteomes" id="UP001305815"/>
    </source>
</evidence>
<dbReference type="RefSeq" id="WP_230107624.1">
    <property type="nucleotide sequence ID" value="NZ_AP024845.1"/>
</dbReference>